<dbReference type="GO" id="GO:0015627">
    <property type="term" value="C:type II protein secretion system complex"/>
    <property type="evidence" value="ECO:0007669"/>
    <property type="project" value="TreeGrafter"/>
</dbReference>
<evidence type="ECO:0000259" key="4">
    <source>
        <dbReference type="Pfam" id="PF00263"/>
    </source>
</evidence>
<evidence type="ECO:0000313" key="7">
    <source>
        <dbReference type="Proteomes" id="UP000254920"/>
    </source>
</evidence>
<dbReference type="InterPro" id="IPR004846">
    <property type="entry name" value="T2SS/T3SS_dom"/>
</dbReference>
<organism evidence="6 7">
    <name type="scientific">Campylobacter sputorum subsp. sputorum</name>
    <dbReference type="NCBI Taxonomy" id="32024"/>
    <lineage>
        <taxon>Bacteria</taxon>
        <taxon>Pseudomonadati</taxon>
        <taxon>Campylobacterota</taxon>
        <taxon>Epsilonproteobacteria</taxon>
        <taxon>Campylobacterales</taxon>
        <taxon>Campylobacteraceae</taxon>
        <taxon>Campylobacter</taxon>
    </lineage>
</organism>
<keyword evidence="3" id="KW-0472">Membrane</keyword>
<dbReference type="InterPro" id="IPR011514">
    <property type="entry name" value="Secretin_N_2"/>
</dbReference>
<dbReference type="NCBIfam" id="TIGR02519">
    <property type="entry name" value="pilus_MshL"/>
    <property type="match status" value="1"/>
</dbReference>
<dbReference type="PROSITE" id="PS00875">
    <property type="entry name" value="T2SP_D"/>
    <property type="match status" value="1"/>
</dbReference>
<evidence type="ECO:0000313" key="6">
    <source>
        <dbReference type="EMBL" id="SUX09977.1"/>
    </source>
</evidence>
<keyword evidence="2" id="KW-0732">Signal</keyword>
<dbReference type="PRINTS" id="PR00811">
    <property type="entry name" value="BCTERIALGSPD"/>
</dbReference>
<proteinExistence type="predicted"/>
<dbReference type="Pfam" id="PF00263">
    <property type="entry name" value="Secretin"/>
    <property type="match status" value="1"/>
</dbReference>
<dbReference type="OrthoDB" id="9775455at2"/>
<dbReference type="Proteomes" id="UP000254920">
    <property type="component" value="Unassembled WGS sequence"/>
</dbReference>
<dbReference type="GO" id="GO:0019867">
    <property type="term" value="C:outer membrane"/>
    <property type="evidence" value="ECO:0007669"/>
    <property type="project" value="InterPro"/>
</dbReference>
<dbReference type="InterPro" id="IPR001775">
    <property type="entry name" value="GspD/PilQ"/>
</dbReference>
<evidence type="ECO:0000256" key="2">
    <source>
        <dbReference type="ARBA" id="ARBA00022729"/>
    </source>
</evidence>
<dbReference type="AlphaFoldDB" id="A0A381DHF6"/>
<dbReference type="GO" id="GO:0009297">
    <property type="term" value="P:pilus assembly"/>
    <property type="evidence" value="ECO:0007669"/>
    <property type="project" value="InterPro"/>
</dbReference>
<evidence type="ECO:0000259" key="5">
    <source>
        <dbReference type="Pfam" id="PF07655"/>
    </source>
</evidence>
<feature type="domain" description="Type II/III secretion system secretin-like" evidence="4">
    <location>
        <begin position="335"/>
        <end position="511"/>
    </location>
</feature>
<keyword evidence="7" id="KW-1185">Reference proteome</keyword>
<dbReference type="GeneID" id="93090739"/>
<dbReference type="InterPro" id="IPR004845">
    <property type="entry name" value="T2SS_GspD_CS"/>
</dbReference>
<dbReference type="STRING" id="32024.GCA_000788295_00035"/>
<dbReference type="PANTHER" id="PTHR30332">
    <property type="entry name" value="PROBABLE GENERAL SECRETION PATHWAY PROTEIN D"/>
    <property type="match status" value="1"/>
</dbReference>
<dbReference type="Pfam" id="PF07655">
    <property type="entry name" value="Secretin_N_2"/>
    <property type="match status" value="1"/>
</dbReference>
<dbReference type="GO" id="GO:0009306">
    <property type="term" value="P:protein secretion"/>
    <property type="evidence" value="ECO:0007669"/>
    <property type="project" value="InterPro"/>
</dbReference>
<sequence>MSLSHIIKKNKLIYIVCVLFMTTSLYANCENRLFNLKVSKKVTLNEILNQFSDMCNFSIITKDQNATMLLNNEVSGINIKNLKLDQIFNLLLAEKNINYNFDKNILKISSLDTKTFKIDYITSIREGTAVIKASVDSAPVEVGEEDKVNNSSNNNLENLDNSIKTTEKFDFWANLQAELLAVLNNGSESIKAPMPIVNQNAGLITVTGTKSQLDRIEKYIKLMQQRLKKQVILDVNIISVELENEYKKGVDWSKFQIGFNSYLGNDPTKPSGYTWGNRNERPVITKGPKYDNGILSEAGTWAWDTFLGLKSSQSNGAWRIGANVNFNLDGVLNFLETKGRTKVVSSPKVMTLNNQQALITVGDNINYRVQEESTNDNTIGGRTNFTWKQYSVFIGILLNILPSISDDNKIMLRINPSLSNFKYDQDNAYQGNLEPRVIAPDTLQKKLSTVVQVNNGDTVIIGGLIGETKGKDNTKVPFLGDLPYIGNLFSSTRDKVSTTELIFLVTPRIIETTSTPVQETVRELGFSKSLINQ</sequence>
<dbReference type="EMBL" id="UFVD01000001">
    <property type="protein sequence ID" value="SUX09977.1"/>
    <property type="molecule type" value="Genomic_DNA"/>
</dbReference>
<protein>
    <submittedName>
        <fullName evidence="6">Type II and III secretion system protein</fullName>
    </submittedName>
</protein>
<feature type="domain" description="Secretin N-terminal" evidence="5">
    <location>
        <begin position="113"/>
        <end position="189"/>
    </location>
</feature>
<evidence type="ECO:0000256" key="3">
    <source>
        <dbReference type="ARBA" id="ARBA00023136"/>
    </source>
</evidence>
<dbReference type="InterPro" id="IPR013358">
    <property type="entry name" value="Pilus_biogenesis_MshL"/>
</dbReference>
<accession>A0A381DHF6</accession>
<reference evidence="6 7" key="1">
    <citation type="submission" date="2018-06" db="EMBL/GenBank/DDBJ databases">
        <authorList>
            <consortium name="Pathogen Informatics"/>
            <person name="Doyle S."/>
        </authorList>
    </citation>
    <scope>NUCLEOTIDE SEQUENCE [LARGE SCALE GENOMIC DNA]</scope>
    <source>
        <strain evidence="6 7">NCTC12475</strain>
    </source>
</reference>
<dbReference type="PANTHER" id="PTHR30332:SF24">
    <property type="entry name" value="SECRETIN GSPD-RELATED"/>
    <property type="match status" value="1"/>
</dbReference>
<dbReference type="RefSeq" id="WP_089182562.1">
    <property type="nucleotide sequence ID" value="NZ_CP043427.1"/>
</dbReference>
<comment type="subcellular location">
    <subcellularLocation>
        <location evidence="1">Membrane</location>
    </subcellularLocation>
</comment>
<evidence type="ECO:0000256" key="1">
    <source>
        <dbReference type="ARBA" id="ARBA00004370"/>
    </source>
</evidence>
<gene>
    <name evidence="6" type="primary">pilQ</name>
    <name evidence="6" type="ORF">NCTC12475_00291</name>
</gene>
<name>A0A381DHF6_9BACT</name>
<dbReference type="InterPro" id="IPR050810">
    <property type="entry name" value="Bact_Secretion_Sys_Channel"/>
</dbReference>